<proteinExistence type="predicted"/>
<sequence>MNIPGWTRQQVQSHSQKHKHQMLKMKTSDGVTLQQNEKSLSNIIKSSETAGHDTNHVPNAPLPPEELTSNSAPIEEDEKPNLSLA</sequence>
<comment type="caution">
    <text evidence="2">The sequence shown here is derived from an EMBL/GenBank/DDBJ whole genome shotgun (WGS) entry which is preliminary data.</text>
</comment>
<evidence type="ECO:0000313" key="2">
    <source>
        <dbReference type="EMBL" id="RZB46553.1"/>
    </source>
</evidence>
<dbReference type="AlphaFoldDB" id="A0A445FCK9"/>
<keyword evidence="3" id="KW-1185">Reference proteome</keyword>
<organism evidence="2 3">
    <name type="scientific">Glycine soja</name>
    <name type="common">Wild soybean</name>
    <dbReference type="NCBI Taxonomy" id="3848"/>
    <lineage>
        <taxon>Eukaryota</taxon>
        <taxon>Viridiplantae</taxon>
        <taxon>Streptophyta</taxon>
        <taxon>Embryophyta</taxon>
        <taxon>Tracheophyta</taxon>
        <taxon>Spermatophyta</taxon>
        <taxon>Magnoliopsida</taxon>
        <taxon>eudicotyledons</taxon>
        <taxon>Gunneridae</taxon>
        <taxon>Pentapetalae</taxon>
        <taxon>rosids</taxon>
        <taxon>fabids</taxon>
        <taxon>Fabales</taxon>
        <taxon>Fabaceae</taxon>
        <taxon>Papilionoideae</taxon>
        <taxon>50 kb inversion clade</taxon>
        <taxon>NPAAA clade</taxon>
        <taxon>indigoferoid/millettioid clade</taxon>
        <taxon>Phaseoleae</taxon>
        <taxon>Glycine</taxon>
        <taxon>Glycine subgen. Soja</taxon>
    </lineage>
</organism>
<feature type="compositionally biased region" description="Polar residues" evidence="1">
    <location>
        <begin position="29"/>
        <end position="49"/>
    </location>
</feature>
<feature type="region of interest" description="Disordered" evidence="1">
    <location>
        <begin position="1"/>
        <end position="85"/>
    </location>
</feature>
<gene>
    <name evidence="2" type="ORF">D0Y65_050539</name>
</gene>
<accession>A0A445FCK9</accession>
<evidence type="ECO:0000313" key="3">
    <source>
        <dbReference type="Proteomes" id="UP000289340"/>
    </source>
</evidence>
<reference evidence="2 3" key="1">
    <citation type="submission" date="2018-09" db="EMBL/GenBank/DDBJ databases">
        <title>A high-quality reference genome of wild soybean provides a powerful tool to mine soybean genomes.</title>
        <authorList>
            <person name="Xie M."/>
            <person name="Chung C.Y.L."/>
            <person name="Li M.-W."/>
            <person name="Wong F.-L."/>
            <person name="Chan T.-F."/>
            <person name="Lam H.-M."/>
        </authorList>
    </citation>
    <scope>NUCLEOTIDE SEQUENCE [LARGE SCALE GENOMIC DNA]</scope>
    <source>
        <strain evidence="3">cv. W05</strain>
        <tissue evidence="2">Hypocotyl of etiolated seedlings</tissue>
    </source>
</reference>
<dbReference type="EMBL" id="QZWG01000019">
    <property type="protein sequence ID" value="RZB46553.1"/>
    <property type="molecule type" value="Genomic_DNA"/>
</dbReference>
<dbReference type="Proteomes" id="UP000289340">
    <property type="component" value="Chromosome 19"/>
</dbReference>
<evidence type="ECO:0000256" key="1">
    <source>
        <dbReference type="SAM" id="MobiDB-lite"/>
    </source>
</evidence>
<protein>
    <submittedName>
        <fullName evidence="2">Two-component response regulator ARR1 isoform D</fullName>
    </submittedName>
</protein>
<name>A0A445FCK9_GLYSO</name>